<protein>
    <submittedName>
        <fullName evidence="1">Uncharacterized protein</fullName>
    </submittedName>
</protein>
<gene>
    <name evidence="1" type="ORF">SEA_PHABBA_54</name>
</gene>
<evidence type="ECO:0000313" key="2">
    <source>
        <dbReference type="Proteomes" id="UP000226037"/>
    </source>
</evidence>
<evidence type="ECO:0000313" key="1">
    <source>
        <dbReference type="EMBL" id="ASZ74629.1"/>
    </source>
</evidence>
<dbReference type="EMBL" id="MF668280">
    <property type="protein sequence ID" value="ASZ74629.1"/>
    <property type="molecule type" value="Genomic_DNA"/>
</dbReference>
<organism evidence="1 2">
    <name type="scientific">Mycobacterium phage Phabba</name>
    <dbReference type="NCBI Taxonomy" id="2027899"/>
    <lineage>
        <taxon>Viruses</taxon>
        <taxon>Duplodnaviria</taxon>
        <taxon>Heunggongvirae</taxon>
        <taxon>Uroviricota</taxon>
        <taxon>Caudoviricetes</taxon>
        <taxon>Ceeclamvirinae</taxon>
        <taxon>Myrnavirus</taxon>
        <taxon>Myrnavirus phabba</taxon>
        <taxon>Myranavirus phabba</taxon>
    </lineage>
</organism>
<accession>A0A249XSB8</accession>
<sequence length="89" mass="10132">MRTGIGAIKDQIERVTPSWMYEQPWSVVERYVPIIAKRDPDPRAGIRFTIVCSCGSPAFAWYDEDGVYHIESHSDGLMGSDVPCYGTWY</sequence>
<name>A0A249XSB8_9CAUD</name>
<reference evidence="2" key="1">
    <citation type="submission" date="2017-08" db="EMBL/GenBank/DDBJ databases">
        <authorList>
            <person name="de Groot N.N."/>
        </authorList>
    </citation>
    <scope>NUCLEOTIDE SEQUENCE [LARGE SCALE GENOMIC DNA]</scope>
</reference>
<proteinExistence type="predicted"/>
<keyword evidence="2" id="KW-1185">Reference proteome</keyword>
<dbReference type="Proteomes" id="UP000226037">
    <property type="component" value="Segment"/>
</dbReference>